<dbReference type="Proteomes" id="UP000095767">
    <property type="component" value="Unassembled WGS sequence"/>
</dbReference>
<comment type="caution">
    <text evidence="5">The sequence shown here is derived from an EMBL/GenBank/DDBJ whole genome shotgun (WGS) entry which is preliminary data.</text>
</comment>
<keyword evidence="6" id="KW-1185">Reference proteome</keyword>
<dbReference type="PANTHER" id="PTHR33491">
    <property type="entry name" value="OSJNBA0016N04.9 PROTEIN"/>
    <property type="match status" value="1"/>
</dbReference>
<evidence type="ECO:0000256" key="1">
    <source>
        <dbReference type="ARBA" id="ARBA00004167"/>
    </source>
</evidence>
<evidence type="ECO:0000256" key="2">
    <source>
        <dbReference type="ARBA" id="ARBA00022729"/>
    </source>
</evidence>
<sequence>MRRGAAIGRAISAAALAALLFGFAGAAAATLTGGCSGSCGDISIPYPFGVETGCYQPGFNLTCNHSYSPPRLFLGDGMVQVLEISIPNATVRISSRRIGFDDTIHEVPDVEWGAGLRDDGPYSLSEYTNSMVVL</sequence>
<proteinExistence type="predicted"/>
<dbReference type="GO" id="GO:0016020">
    <property type="term" value="C:membrane"/>
    <property type="evidence" value="ECO:0007669"/>
    <property type="project" value="UniProtKB-SubCell"/>
</dbReference>
<keyword evidence="2 3" id="KW-0732">Signal</keyword>
<reference evidence="5 6" key="1">
    <citation type="submission" date="2016-09" db="EMBL/GenBank/DDBJ databases">
        <title>The draft genome of Dichanthelium oligosanthes: A C3 panicoid grass species.</title>
        <authorList>
            <person name="Studer A.J."/>
            <person name="Schnable J.C."/>
            <person name="Brutnell T.P."/>
        </authorList>
    </citation>
    <scope>NUCLEOTIDE SEQUENCE [LARGE SCALE GENOMIC DNA]</scope>
    <source>
        <strain evidence="6">cv. Kellogg 1175</strain>
        <tissue evidence="5">Leaf</tissue>
    </source>
</reference>
<gene>
    <name evidence="5" type="ORF">BAE44_0018481</name>
</gene>
<organism evidence="5 6">
    <name type="scientific">Dichanthelium oligosanthes</name>
    <dbReference type="NCBI Taxonomy" id="888268"/>
    <lineage>
        <taxon>Eukaryota</taxon>
        <taxon>Viridiplantae</taxon>
        <taxon>Streptophyta</taxon>
        <taxon>Embryophyta</taxon>
        <taxon>Tracheophyta</taxon>
        <taxon>Spermatophyta</taxon>
        <taxon>Magnoliopsida</taxon>
        <taxon>Liliopsida</taxon>
        <taxon>Poales</taxon>
        <taxon>Poaceae</taxon>
        <taxon>PACMAD clade</taxon>
        <taxon>Panicoideae</taxon>
        <taxon>Panicodae</taxon>
        <taxon>Paniceae</taxon>
        <taxon>Dichantheliinae</taxon>
        <taxon>Dichanthelium</taxon>
    </lineage>
</organism>
<feature type="chain" id="PRO_5009187820" description="Wall-associated receptor kinase galacturonan-binding domain-containing protein" evidence="3">
    <location>
        <begin position="29"/>
        <end position="134"/>
    </location>
</feature>
<name>A0A1E5V5X0_9POAL</name>
<dbReference type="PROSITE" id="PS51257">
    <property type="entry name" value="PROKAR_LIPOPROTEIN"/>
    <property type="match status" value="1"/>
</dbReference>
<dbReference type="AlphaFoldDB" id="A0A1E5V5X0"/>
<evidence type="ECO:0000256" key="3">
    <source>
        <dbReference type="SAM" id="SignalP"/>
    </source>
</evidence>
<dbReference type="Pfam" id="PF13947">
    <property type="entry name" value="GUB_WAK_bind"/>
    <property type="match status" value="1"/>
</dbReference>
<evidence type="ECO:0000313" key="6">
    <source>
        <dbReference type="Proteomes" id="UP000095767"/>
    </source>
</evidence>
<dbReference type="STRING" id="888268.A0A1E5V5X0"/>
<feature type="signal peptide" evidence="3">
    <location>
        <begin position="1"/>
        <end position="28"/>
    </location>
</feature>
<protein>
    <recommendedName>
        <fullName evidence="4">Wall-associated receptor kinase galacturonan-binding domain-containing protein</fullName>
    </recommendedName>
</protein>
<evidence type="ECO:0000259" key="4">
    <source>
        <dbReference type="Pfam" id="PF13947"/>
    </source>
</evidence>
<dbReference type="GO" id="GO:0030247">
    <property type="term" value="F:polysaccharide binding"/>
    <property type="evidence" value="ECO:0007669"/>
    <property type="project" value="InterPro"/>
</dbReference>
<feature type="domain" description="Wall-associated receptor kinase galacturonan-binding" evidence="4">
    <location>
        <begin position="35"/>
        <end position="94"/>
    </location>
</feature>
<evidence type="ECO:0000313" key="5">
    <source>
        <dbReference type="EMBL" id="OEL20498.1"/>
    </source>
</evidence>
<dbReference type="EMBL" id="LWDX02050522">
    <property type="protein sequence ID" value="OEL20498.1"/>
    <property type="molecule type" value="Genomic_DNA"/>
</dbReference>
<comment type="subcellular location">
    <subcellularLocation>
        <location evidence="1">Membrane</location>
        <topology evidence="1">Single-pass membrane protein</topology>
    </subcellularLocation>
</comment>
<dbReference type="InterPro" id="IPR025287">
    <property type="entry name" value="WAK_GUB"/>
</dbReference>
<dbReference type="OrthoDB" id="696530at2759"/>
<accession>A0A1E5V5X0</accession>